<dbReference type="Pfam" id="PF21041">
    <property type="entry name" value="XMAP215_CLASP_TOG"/>
    <property type="match status" value="3"/>
</dbReference>
<evidence type="ECO:0000256" key="12">
    <source>
        <dbReference type="ARBA" id="ARBA00023328"/>
    </source>
</evidence>
<dbReference type="RefSeq" id="XP_022338484.1">
    <property type="nucleotide sequence ID" value="XM_022482776.1"/>
</dbReference>
<feature type="region of interest" description="Disordered" evidence="14">
    <location>
        <begin position="502"/>
        <end position="580"/>
    </location>
</feature>
<evidence type="ECO:0000313" key="17">
    <source>
        <dbReference type="RefSeq" id="XP_022338484.1"/>
    </source>
</evidence>
<dbReference type="PANTHER" id="PTHR12609">
    <property type="entry name" value="MICROTUBULE ASSOCIATED PROTEIN XMAP215"/>
    <property type="match status" value="1"/>
</dbReference>
<dbReference type="SMART" id="SM01349">
    <property type="entry name" value="TOG"/>
    <property type="match status" value="5"/>
</dbReference>
<feature type="region of interest" description="Disordered" evidence="14">
    <location>
        <begin position="1870"/>
        <end position="1901"/>
    </location>
</feature>
<dbReference type="OrthoDB" id="205662at2759"/>
<feature type="compositionally biased region" description="Low complexity" evidence="14">
    <location>
        <begin position="1434"/>
        <end position="1453"/>
    </location>
</feature>
<dbReference type="KEGG" id="cvn:111134008"/>
<feature type="domain" description="TOG" evidence="15">
    <location>
        <begin position="1"/>
        <end position="227"/>
    </location>
</feature>
<evidence type="ECO:0000256" key="6">
    <source>
        <dbReference type="ARBA" id="ARBA00022618"/>
    </source>
</evidence>
<organism evidence="16 17">
    <name type="scientific">Crassostrea virginica</name>
    <name type="common">Eastern oyster</name>
    <dbReference type="NCBI Taxonomy" id="6565"/>
    <lineage>
        <taxon>Eukaryota</taxon>
        <taxon>Metazoa</taxon>
        <taxon>Spiralia</taxon>
        <taxon>Lophotrochozoa</taxon>
        <taxon>Mollusca</taxon>
        <taxon>Bivalvia</taxon>
        <taxon>Autobranchia</taxon>
        <taxon>Pteriomorphia</taxon>
        <taxon>Ostreida</taxon>
        <taxon>Ostreoidea</taxon>
        <taxon>Ostreidae</taxon>
        <taxon>Crassostrea</taxon>
    </lineage>
</organism>
<feature type="compositionally biased region" description="Basic and acidic residues" evidence="14">
    <location>
        <begin position="1927"/>
        <end position="1952"/>
    </location>
</feature>
<dbReference type="Gene3D" id="1.25.10.10">
    <property type="entry name" value="Leucine-rich Repeat Variant"/>
    <property type="match status" value="5"/>
</dbReference>
<dbReference type="GO" id="GO:0046785">
    <property type="term" value="P:microtubule polymerization"/>
    <property type="evidence" value="ECO:0007669"/>
    <property type="project" value="InterPro"/>
</dbReference>
<keyword evidence="5" id="KW-0963">Cytoplasm</keyword>
<evidence type="ECO:0000256" key="7">
    <source>
        <dbReference type="ARBA" id="ARBA00022737"/>
    </source>
</evidence>
<gene>
    <name evidence="17" type="primary">LOC111134008</name>
</gene>
<protein>
    <submittedName>
        <fullName evidence="17">Cytoskeleton-associated protein 5-like</fullName>
    </submittedName>
</protein>
<evidence type="ECO:0000256" key="9">
    <source>
        <dbReference type="ARBA" id="ARBA00022838"/>
    </source>
</evidence>
<keyword evidence="10" id="KW-0206">Cytoskeleton</keyword>
<feature type="compositionally biased region" description="Polar residues" evidence="14">
    <location>
        <begin position="1964"/>
        <end position="1987"/>
    </location>
</feature>
<name>A0A8B8EFM1_CRAVI</name>
<dbReference type="GO" id="GO:0000776">
    <property type="term" value="C:kinetochore"/>
    <property type="evidence" value="ECO:0007669"/>
    <property type="project" value="UniProtKB-KW"/>
</dbReference>
<accession>A0A8B8EFM1</accession>
<keyword evidence="4" id="KW-0158">Chromosome</keyword>
<dbReference type="FunFam" id="1.25.10.10:FF:000019">
    <property type="entry name" value="Cytoskeleton-associated protein 5"/>
    <property type="match status" value="1"/>
</dbReference>
<dbReference type="InterPro" id="IPR011989">
    <property type="entry name" value="ARM-like"/>
</dbReference>
<feature type="region of interest" description="Disordered" evidence="14">
    <location>
        <begin position="1074"/>
        <end position="1157"/>
    </location>
</feature>
<keyword evidence="7" id="KW-0677">Repeat</keyword>
<dbReference type="FunFam" id="1.25.10.10:FF:000068">
    <property type="entry name" value="cytoskeleton-associated protein 5 isoform X1"/>
    <property type="match status" value="1"/>
</dbReference>
<dbReference type="InterPro" id="IPR048491">
    <property type="entry name" value="XMAP215_CLASP_TOG"/>
</dbReference>
<evidence type="ECO:0000256" key="2">
    <source>
        <dbReference type="ARBA" id="ARBA00004629"/>
    </source>
</evidence>
<evidence type="ECO:0000256" key="13">
    <source>
        <dbReference type="ARBA" id="ARBA00025722"/>
    </source>
</evidence>
<feature type="region of interest" description="Disordered" evidence="14">
    <location>
        <begin position="1921"/>
        <end position="1991"/>
    </location>
</feature>
<evidence type="ECO:0000256" key="3">
    <source>
        <dbReference type="ARBA" id="ARBA00004647"/>
    </source>
</evidence>
<evidence type="ECO:0000256" key="11">
    <source>
        <dbReference type="ARBA" id="ARBA00023306"/>
    </source>
</evidence>
<proteinExistence type="inferred from homology"/>
<feature type="compositionally biased region" description="Acidic residues" evidence="14">
    <location>
        <begin position="823"/>
        <end position="837"/>
    </location>
</feature>
<feature type="region of interest" description="Disordered" evidence="14">
    <location>
        <begin position="242"/>
        <end position="261"/>
    </location>
</feature>
<dbReference type="GO" id="GO:0005813">
    <property type="term" value="C:centrosome"/>
    <property type="evidence" value="ECO:0007669"/>
    <property type="project" value="UniProtKB-SubCell"/>
</dbReference>
<dbReference type="GO" id="GO:0000922">
    <property type="term" value="C:spindle pole"/>
    <property type="evidence" value="ECO:0007669"/>
    <property type="project" value="UniProtKB-SubCell"/>
</dbReference>
<dbReference type="InterPro" id="IPR045110">
    <property type="entry name" value="XMAP215"/>
</dbReference>
<dbReference type="SUPFAM" id="SSF48371">
    <property type="entry name" value="ARM repeat"/>
    <property type="match status" value="2"/>
</dbReference>
<keyword evidence="8" id="KW-0498">Mitosis</keyword>
<feature type="domain" description="TOG" evidence="15">
    <location>
        <begin position="580"/>
        <end position="811"/>
    </location>
</feature>
<keyword evidence="9" id="KW-0995">Kinetochore</keyword>
<keyword evidence="16" id="KW-1185">Reference proteome</keyword>
<evidence type="ECO:0000256" key="4">
    <source>
        <dbReference type="ARBA" id="ARBA00022454"/>
    </source>
</evidence>
<feature type="domain" description="TOG" evidence="15">
    <location>
        <begin position="843"/>
        <end position="1075"/>
    </location>
</feature>
<evidence type="ECO:0000256" key="10">
    <source>
        <dbReference type="ARBA" id="ARBA00023212"/>
    </source>
</evidence>
<feature type="region of interest" description="Disordered" evidence="14">
    <location>
        <begin position="1782"/>
        <end position="1801"/>
    </location>
</feature>
<sequence length="2003" mass="222853">MGDDTEWMKLPTDEKVQHKVWKARLAGYEEASKLFCSITDEKSPEFNKYAGLMKKFVTDTNAFAQEKGLDAVMAFIENANVAGRVCQDVIQGVINKCFNSSKQKTKEKGMEVIMLYIEAEKQDVVQECLLAGLDNKQPKIVITTVQTLRMALRDFGNKIMPIKPLVPKLPKLLEDRDKQVREEAKQLIIEIYRWIKQAIKPQMSNFNAIQVAELEAEFEKVANEKPHQQRFLRSQQDLKAKMEEQAAAGGEGEEEGDDEAEDEVDAYELLTAVDILALLPKDFYDKIEAKKWQERKEALEALEKLTNNPKIEGGDFGQLVRALQKVIAKDTNVMLVALGGKCLAGLANGLRKKFAPYAVSTVQCVLEKFKEKKQMVVLALRECIDAAFPCISLESVQEDIVAALDNKNPSIKAEAASFLARCFAKSSMSTLPKKLLKAFCASLMKTVLDTSPEVREASFLALGTAMKVVSEKHIMPFLVDVDNIKMQKIKECCDTAVLLNMKGEPRSGQPAKKPADNQPKQVKRPATAAPPAAKAASSRPSTAPSGGSKSGGPPKKAGAKGKGAKKSAGGGSKEEVTESLLSDEAVDEKAEALFTADVLKQIASANWKERLEGIQKMFDIVKGKSKEELKTQVVVRTVAKKPGLKDNNFQVLKVKVDLLAHLGKNTVFTKVSAGFVLSDLVDKIGDVKNGSSVQEALSCIAESCSLEFVGKEVLSMGFEQKNPKNQSESLNWLTSAIKDFGLKVNVKLLIENIKKSFAHTNPAVRSAGISLCGVIYMYMGQNFRVMFDNEKPALLKELDAEIEKVKGEKPPAPTRGLTAGGGDADDDEDEVDADDKDDDKIDDSLPRTDISEKITQELVNEMADKNWKLRKEALEKVEAILKEAPFVAPSLGPLPEALKLRLNDNNKILIGSTLGICSTLGTKLGPHCKAHIRIIGPALISCFGDSKPNLRASAVAAFNVWMESCNLVPLVEQEALSDALKQENPNLRQELLGWLSEKLPSHKQLPSEFKLCIPHLLSCLEDRNGDVRKKAQDAVVPFMIHTGYESVFRACSKLKPASKDQITAIIEKAKANLPAKPTKTKKSASAKAAAAPVSMDDMDDEPKAAPSRPLSTASSEGGTETKTETKTRTVRGKAKAAPAPSKKKKTEEDTSPPMNLTVPKERRFKDEKSLKILKWNFIQLTPEYVEQLTLQMEKNFSKGMMDMMYNVDFKQHTKAIEILIKSLDTLRDETVGNLDLILKWFTVRFLDTNPSMLNKALEYLRLVLTMLVDMDYSLHEYEATSFIPYLIIKVGDAKDNVRKDVRGIIKILYKLYPVSKMFTFLMDGIKSKNAKQRMECIEELGNLIEAYGISVCQPSPSVAVKNIAGQIGDRDNGVRNAALNAAVQAYMDVGSENQFYKMTGNLNDKDQSLLDERIKRSLKNKPPPKAKEEERPKTAAPAQPQRSASQSQIQRPATALPKSASSSSMKKTHLTTFEFEKTEMEMPKLNQFDLDELFKPVEMPKISRARDPSPMTRVNPADASATIGVVIAQITSTDILTCIQALAQIDELLKDEERARLLGGHMDQLMLHISMQFRMTLSTHMNNEEVPREEVVRLYRCLLATLLALTQNSFLATKTSKDILKDLFNSLITILLDQRLSLLHDGPQVVRSVNVMIVKIMEKSDYTNCLCALIKSLQECVGSETCSPKFLELIMKCIWKMIKMVPEIINDLAVDKILLETHLFLRNFPTSTWKNRSSDLPLRTIKTVIHTLAMLKGAKILSHLNLIDASENSEVKMFLQKSLKKDPNARNEMNGSSDDTDSIKSHQKAKKLNKSTHDMLAEIFKKIGSKENTIEGLNNLYDFKKKHPEADLDPFLKMSSQYFQNYIERGLKNIEREREGRAPQSEPTGYGMTERSTKPALTTTSAEELDANFYMNKLRTIRANCGLENTDPSKQENTSKKDDKPEKKEKISIEERDSADEICIKPVLSSSENRDNNQTASSGNPASSTDVSELKMRLERIKRLAKS</sequence>
<dbReference type="GO" id="GO:0051010">
    <property type="term" value="F:microtubule plus-end binding"/>
    <property type="evidence" value="ECO:0007669"/>
    <property type="project" value="InterPro"/>
</dbReference>
<evidence type="ECO:0000256" key="8">
    <source>
        <dbReference type="ARBA" id="ARBA00022776"/>
    </source>
</evidence>
<feature type="compositionally biased region" description="Low complexity" evidence="14">
    <location>
        <begin position="524"/>
        <end position="556"/>
    </location>
</feature>
<dbReference type="InterPro" id="IPR024395">
    <property type="entry name" value="CLASP_N_dom"/>
</dbReference>
<evidence type="ECO:0000256" key="1">
    <source>
        <dbReference type="ARBA" id="ARBA00004300"/>
    </source>
</evidence>
<dbReference type="Pfam" id="PF12348">
    <property type="entry name" value="CLASP_N"/>
    <property type="match status" value="2"/>
</dbReference>
<dbReference type="InterPro" id="IPR016024">
    <property type="entry name" value="ARM-type_fold"/>
</dbReference>
<dbReference type="FunFam" id="1.25.10.10:FF:000052">
    <property type="entry name" value="Cytoskeleton associated protein 5"/>
    <property type="match status" value="1"/>
</dbReference>
<feature type="region of interest" description="Disordered" evidence="14">
    <location>
        <begin position="1415"/>
        <end position="1467"/>
    </location>
</feature>
<dbReference type="Proteomes" id="UP000694844">
    <property type="component" value="Chromosome 1"/>
</dbReference>
<keyword evidence="11" id="KW-0131">Cell cycle</keyword>
<dbReference type="GO" id="GO:0007051">
    <property type="term" value="P:spindle organization"/>
    <property type="evidence" value="ECO:0007669"/>
    <property type="project" value="InterPro"/>
</dbReference>
<reference evidence="17" key="2">
    <citation type="submission" date="2025-08" db="UniProtKB">
        <authorList>
            <consortium name="RefSeq"/>
        </authorList>
    </citation>
    <scope>IDENTIFICATION</scope>
    <source>
        <tissue evidence="17">Whole sample</tissue>
    </source>
</reference>
<feature type="domain" description="TOG" evidence="15">
    <location>
        <begin position="268"/>
        <end position="501"/>
    </location>
</feature>
<dbReference type="GeneID" id="111134008"/>
<dbReference type="GO" id="GO:0061863">
    <property type="term" value="F:microtubule plus end polymerase"/>
    <property type="evidence" value="ECO:0007669"/>
    <property type="project" value="InterPro"/>
</dbReference>
<comment type="similarity">
    <text evidence="13">Belongs to the TOG/XMAP215 family.</text>
</comment>
<evidence type="ECO:0000256" key="5">
    <source>
        <dbReference type="ARBA" id="ARBA00022490"/>
    </source>
</evidence>
<keyword evidence="12" id="KW-0137">Centromere</keyword>
<evidence type="ECO:0000256" key="14">
    <source>
        <dbReference type="SAM" id="MobiDB-lite"/>
    </source>
</evidence>
<comment type="subcellular location">
    <subcellularLocation>
        <location evidence="2">Chromosome</location>
        <location evidence="2">Centromere</location>
        <location evidence="2">Kinetochore</location>
    </subcellularLocation>
    <subcellularLocation>
        <location evidence="1">Cytoplasm</location>
        <location evidence="1">Cytoskeleton</location>
        <location evidence="1">Microtubule organizing center</location>
        <location evidence="1">Centrosome</location>
    </subcellularLocation>
    <subcellularLocation>
        <location evidence="3">Cytoplasm</location>
        <location evidence="3">Cytoskeleton</location>
        <location evidence="3">Spindle pole</location>
    </subcellularLocation>
</comment>
<feature type="domain" description="TOG" evidence="15">
    <location>
        <begin position="1176"/>
        <end position="1423"/>
    </location>
</feature>
<dbReference type="FunFam" id="1.25.10.10:FF:000063">
    <property type="entry name" value="Putative cytoskeleton-associated protein 5"/>
    <property type="match status" value="1"/>
</dbReference>
<dbReference type="InterPro" id="IPR034085">
    <property type="entry name" value="TOG"/>
</dbReference>
<evidence type="ECO:0000313" key="16">
    <source>
        <dbReference type="Proteomes" id="UP000694844"/>
    </source>
</evidence>
<dbReference type="FunFam" id="1.25.10.10:FF:000050">
    <property type="entry name" value="Cytoskeleton-associated protein 5 isoform X1"/>
    <property type="match status" value="1"/>
</dbReference>
<keyword evidence="6" id="KW-0132">Cell division</keyword>
<feature type="region of interest" description="Disordered" evidence="14">
    <location>
        <begin position="804"/>
        <end position="847"/>
    </location>
</feature>
<dbReference type="GO" id="GO:0030951">
    <property type="term" value="P:establishment or maintenance of microtubule cytoskeleton polarity"/>
    <property type="evidence" value="ECO:0007669"/>
    <property type="project" value="InterPro"/>
</dbReference>
<feature type="compositionally biased region" description="Acidic residues" evidence="14">
    <location>
        <begin position="251"/>
        <end position="261"/>
    </location>
</feature>
<feature type="compositionally biased region" description="Basic and acidic residues" evidence="14">
    <location>
        <begin position="838"/>
        <end position="847"/>
    </location>
</feature>
<dbReference type="GO" id="GO:0051301">
    <property type="term" value="P:cell division"/>
    <property type="evidence" value="ECO:0007669"/>
    <property type="project" value="UniProtKB-KW"/>
</dbReference>
<reference evidence="16" key="1">
    <citation type="submission" date="2024-06" db="UniProtKB">
        <authorList>
            <consortium name="RefSeq"/>
        </authorList>
    </citation>
    <scope>NUCLEOTIDE SEQUENCE [LARGE SCALE GENOMIC DNA]</scope>
</reference>
<evidence type="ECO:0000259" key="15">
    <source>
        <dbReference type="SMART" id="SM01349"/>
    </source>
</evidence>